<name>A0ABT5WWJ1_9SPHN</name>
<dbReference type="PANTHER" id="PTHR43883">
    <property type="entry name" value="SLR0207 PROTEIN"/>
    <property type="match status" value="1"/>
</dbReference>
<dbReference type="SUPFAM" id="SSF52540">
    <property type="entry name" value="P-loop containing nucleoside triphosphate hydrolases"/>
    <property type="match status" value="1"/>
</dbReference>
<dbReference type="Pfam" id="PF13671">
    <property type="entry name" value="AAA_33"/>
    <property type="match status" value="1"/>
</dbReference>
<dbReference type="InterPro" id="IPR002575">
    <property type="entry name" value="Aminoglycoside_PTrfase"/>
</dbReference>
<comment type="caution">
    <text evidence="2">The sequence shown here is derived from an EMBL/GenBank/DDBJ whole genome shotgun (WGS) entry which is preliminary data.</text>
</comment>
<keyword evidence="3" id="KW-1185">Reference proteome</keyword>
<dbReference type="SUPFAM" id="SSF56112">
    <property type="entry name" value="Protein kinase-like (PK-like)"/>
    <property type="match status" value="1"/>
</dbReference>
<feature type="domain" description="Aminoglycoside phosphotransferase" evidence="1">
    <location>
        <begin position="198"/>
        <end position="289"/>
    </location>
</feature>
<dbReference type="InterPro" id="IPR052732">
    <property type="entry name" value="Cell-binding_unc_protein"/>
</dbReference>
<evidence type="ECO:0000313" key="2">
    <source>
        <dbReference type="EMBL" id="MDE8654275.1"/>
    </source>
</evidence>
<evidence type="ECO:0000313" key="3">
    <source>
        <dbReference type="Proteomes" id="UP001216253"/>
    </source>
</evidence>
<reference evidence="2 3" key="1">
    <citation type="submission" date="2023-03" db="EMBL/GenBank/DDBJ databases">
        <title>NovoSphingobium album sp. nov. isolated from polycyclic aromatic hydrocarbons- and heavy-metal polluted soil.</title>
        <authorList>
            <person name="Liu Z."/>
            <person name="Wang K."/>
        </authorList>
    </citation>
    <scope>NUCLEOTIDE SEQUENCE [LARGE SCALE GENOMIC DNA]</scope>
    <source>
        <strain evidence="2 3">H3SJ31-1</strain>
    </source>
</reference>
<dbReference type="Proteomes" id="UP001216253">
    <property type="component" value="Unassembled WGS sequence"/>
</dbReference>
<dbReference type="InterPro" id="IPR027417">
    <property type="entry name" value="P-loop_NTPase"/>
</dbReference>
<gene>
    <name evidence="2" type="ORF">PYV00_21495</name>
</gene>
<dbReference type="PANTHER" id="PTHR43883:SF1">
    <property type="entry name" value="GLUCONOKINASE"/>
    <property type="match status" value="1"/>
</dbReference>
<protein>
    <submittedName>
        <fullName evidence="2">AAA family ATPase</fullName>
    </submittedName>
</protein>
<evidence type="ECO:0000259" key="1">
    <source>
        <dbReference type="Pfam" id="PF01636"/>
    </source>
</evidence>
<dbReference type="Gene3D" id="3.40.50.300">
    <property type="entry name" value="P-loop containing nucleotide triphosphate hydrolases"/>
    <property type="match status" value="1"/>
</dbReference>
<dbReference type="Pfam" id="PF01636">
    <property type="entry name" value="APH"/>
    <property type="match status" value="1"/>
</dbReference>
<organism evidence="2 3">
    <name type="scientific">Novosphingobium album</name>
    <name type="common">ex Liu et al. 2023</name>
    <dbReference type="NCBI Taxonomy" id="3031130"/>
    <lineage>
        <taxon>Bacteria</taxon>
        <taxon>Pseudomonadati</taxon>
        <taxon>Pseudomonadota</taxon>
        <taxon>Alphaproteobacteria</taxon>
        <taxon>Sphingomonadales</taxon>
        <taxon>Sphingomonadaceae</taxon>
        <taxon>Novosphingobium</taxon>
    </lineage>
</organism>
<accession>A0ABT5WWJ1</accession>
<proteinExistence type="predicted"/>
<dbReference type="InterPro" id="IPR011009">
    <property type="entry name" value="Kinase-like_dom_sf"/>
</dbReference>
<sequence>MTQMMTSSAPSASNDPQAEVIAYLEAPGTLCPDDELRRIDTHAARIFLAGDRAWKLKRSVRFGYLDFSSPEKRRLALETELLLNRRTAPSLYLAVRPIRRNGDGILSFCDDGEPIDWLLEMRRFPDDALLEQVAARGALTEPLVLRLADKIKSFHDSAEQVRSSLGRAGIEAVIAGNQESMDAFPEILRSDSVGSLIRRQRALAERHARLLDTRAAAGRVRHGHGDLHLANIAIINDEPVLFDCLEFSAALATIDVLYDLAFLLMDLWRKGYRVQANMLFNRYLDVSPEDEEAVALIPLFLSIRATVRAHVTAAQANGDPSNALRKKAEQYLSLAHELLAPIPNRLVAIGGLSGTGKSTIARLVAHGVGSAPGARVLRSDVLRKRLAGLPPETPLSKDAYSTSASATVYAELERLAQLAVNEGRSLIVDAVYARPDERRAIAQVAAHKDVPFAGIWLDAAPEVLRARIAARVVDASDADVAVADLQAHYDLGAMDWQRISAESDRGVIVDRVRSALAVA</sequence>
<dbReference type="EMBL" id="JARESE010000076">
    <property type="protein sequence ID" value="MDE8654275.1"/>
    <property type="molecule type" value="Genomic_DNA"/>
</dbReference>